<dbReference type="GO" id="GO:0007165">
    <property type="term" value="P:signal transduction"/>
    <property type="evidence" value="ECO:0007669"/>
    <property type="project" value="TreeGrafter"/>
</dbReference>
<keyword evidence="2" id="KW-0378">Hydrolase</keyword>
<feature type="binding site" evidence="4">
    <location>
        <position position="245"/>
    </location>
    <ligand>
        <name>Mg(2+)</name>
        <dbReference type="ChEBI" id="CHEBI:18420"/>
        <label>1</label>
        <note>catalytic</note>
    </ligand>
</feature>
<feature type="binding site" evidence="4">
    <location>
        <position position="126"/>
    </location>
    <ligand>
        <name>Mg(2+)</name>
        <dbReference type="ChEBI" id="CHEBI:18420"/>
        <label>1</label>
        <note>catalytic</note>
    </ligand>
</feature>
<dbReference type="PROSITE" id="PS00630">
    <property type="entry name" value="IMP_2"/>
    <property type="match status" value="1"/>
</dbReference>
<reference evidence="5" key="1">
    <citation type="submission" date="2021-01" db="EMBL/GenBank/DDBJ databases">
        <title>Modified the classification status of verrucomicrobia.</title>
        <authorList>
            <person name="Feng X."/>
        </authorList>
    </citation>
    <scope>NUCLEOTIDE SEQUENCE</scope>
    <source>
        <strain evidence="5">KCTC 13126</strain>
    </source>
</reference>
<dbReference type="InterPro" id="IPR000760">
    <property type="entry name" value="Inositol_monophosphatase-like"/>
</dbReference>
<dbReference type="PRINTS" id="PR00377">
    <property type="entry name" value="IMPHPHTASES"/>
</dbReference>
<dbReference type="Gene3D" id="3.40.190.80">
    <property type="match status" value="1"/>
</dbReference>
<evidence type="ECO:0000313" key="6">
    <source>
        <dbReference type="Proteomes" id="UP000617628"/>
    </source>
</evidence>
<dbReference type="InterPro" id="IPR020550">
    <property type="entry name" value="Inositol_monophosphatase_CS"/>
</dbReference>
<dbReference type="PANTHER" id="PTHR20854:SF4">
    <property type="entry name" value="INOSITOL-1-MONOPHOSPHATASE-RELATED"/>
    <property type="match status" value="1"/>
</dbReference>
<dbReference type="EMBL" id="JAENIL010000008">
    <property type="protein sequence ID" value="MBK1876396.1"/>
    <property type="molecule type" value="Genomic_DNA"/>
</dbReference>
<evidence type="ECO:0000313" key="5">
    <source>
        <dbReference type="EMBL" id="MBK1876396.1"/>
    </source>
</evidence>
<keyword evidence="1 4" id="KW-0479">Metal-binding</keyword>
<keyword evidence="6" id="KW-1185">Reference proteome</keyword>
<dbReference type="CDD" id="cd01637">
    <property type="entry name" value="IMPase_like"/>
    <property type="match status" value="1"/>
</dbReference>
<dbReference type="Proteomes" id="UP000617628">
    <property type="component" value="Unassembled WGS sequence"/>
</dbReference>
<dbReference type="GO" id="GO:0046872">
    <property type="term" value="F:metal ion binding"/>
    <property type="evidence" value="ECO:0007669"/>
    <property type="project" value="UniProtKB-KW"/>
</dbReference>
<dbReference type="GO" id="GO:0006020">
    <property type="term" value="P:inositol metabolic process"/>
    <property type="evidence" value="ECO:0007669"/>
    <property type="project" value="TreeGrafter"/>
</dbReference>
<dbReference type="Gene3D" id="3.30.540.10">
    <property type="entry name" value="Fructose-1,6-Bisphosphatase, subunit A, domain 1"/>
    <property type="match status" value="1"/>
</dbReference>
<comment type="cofactor">
    <cofactor evidence="4">
        <name>Mg(2+)</name>
        <dbReference type="ChEBI" id="CHEBI:18420"/>
    </cofactor>
</comment>
<feature type="binding site" evidence="4">
    <location>
        <position position="103"/>
    </location>
    <ligand>
        <name>Mg(2+)</name>
        <dbReference type="ChEBI" id="CHEBI:18420"/>
        <label>1</label>
        <note>catalytic</note>
    </ligand>
</feature>
<proteinExistence type="predicted"/>
<evidence type="ECO:0000256" key="1">
    <source>
        <dbReference type="ARBA" id="ARBA00022723"/>
    </source>
</evidence>
<evidence type="ECO:0000256" key="4">
    <source>
        <dbReference type="PIRSR" id="PIRSR600760-2"/>
    </source>
</evidence>
<evidence type="ECO:0000256" key="2">
    <source>
        <dbReference type="ARBA" id="ARBA00022801"/>
    </source>
</evidence>
<name>A0A934VK84_9BACT</name>
<dbReference type="PANTHER" id="PTHR20854">
    <property type="entry name" value="INOSITOL MONOPHOSPHATASE"/>
    <property type="match status" value="1"/>
</dbReference>
<keyword evidence="3 4" id="KW-0460">Magnesium</keyword>
<dbReference type="GO" id="GO:0046854">
    <property type="term" value="P:phosphatidylinositol phosphate biosynthetic process"/>
    <property type="evidence" value="ECO:0007669"/>
    <property type="project" value="InterPro"/>
</dbReference>
<dbReference type="RefSeq" id="WP_200354610.1">
    <property type="nucleotide sequence ID" value="NZ_JAENIL010000008.1"/>
</dbReference>
<dbReference type="GO" id="GO:0008934">
    <property type="term" value="F:inositol monophosphate 1-phosphatase activity"/>
    <property type="evidence" value="ECO:0007669"/>
    <property type="project" value="TreeGrafter"/>
</dbReference>
<evidence type="ECO:0000256" key="3">
    <source>
        <dbReference type="ARBA" id="ARBA00022842"/>
    </source>
</evidence>
<accession>A0A934VK84</accession>
<dbReference type="SUPFAM" id="SSF56655">
    <property type="entry name" value="Carbohydrate phosphatase"/>
    <property type="match status" value="1"/>
</dbReference>
<protein>
    <submittedName>
        <fullName evidence="5">Inositol monophosphatase</fullName>
    </submittedName>
</protein>
<comment type="caution">
    <text evidence="5">The sequence shown here is derived from an EMBL/GenBank/DDBJ whole genome shotgun (WGS) entry which is preliminary data.</text>
</comment>
<dbReference type="PROSITE" id="PS00629">
    <property type="entry name" value="IMP_1"/>
    <property type="match status" value="1"/>
</dbReference>
<feature type="binding site" evidence="4">
    <location>
        <position position="123"/>
    </location>
    <ligand>
        <name>Mg(2+)</name>
        <dbReference type="ChEBI" id="CHEBI:18420"/>
        <label>1</label>
        <note>catalytic</note>
    </ligand>
</feature>
<sequence>MSHDLGYETGLRARRLENVSSSCLRRVTEVMHGDGMEDSLESRIAFGKKVVLEKVEYFRAQFGDVASQWKFDGSRVTEADLHLSKVFAEAMQEAFPSDQFFSEELEHGEEAIEVRPGFSWLLDPIDGTNNFARSIPNCSISLALLKDGNPIYGYIYDHGTGKLIHGGVGYGLWLDDQRVQRKESDVNGQSLIATQTLASDEALKDDDAIRMSFKLRAFGSSAIHMGYTALGWLDGVIAHRVKAWDIAGGMPLLAAVGGSTRFFDTEVFPLKTFNSKGKGFSHIAGSHELCDRIEKTIGKSTQYRW</sequence>
<dbReference type="AlphaFoldDB" id="A0A934VK84"/>
<dbReference type="Pfam" id="PF00459">
    <property type="entry name" value="Inositol_P"/>
    <property type="match status" value="1"/>
</dbReference>
<dbReference type="InterPro" id="IPR020583">
    <property type="entry name" value="Inositol_monoP_metal-BS"/>
</dbReference>
<gene>
    <name evidence="5" type="ORF">JIN87_05915</name>
</gene>
<feature type="binding site" evidence="4">
    <location>
        <position position="125"/>
    </location>
    <ligand>
        <name>Mg(2+)</name>
        <dbReference type="ChEBI" id="CHEBI:18420"/>
        <label>1</label>
        <note>catalytic</note>
    </ligand>
</feature>
<organism evidence="5 6">
    <name type="scientific">Pelagicoccus mobilis</name>
    <dbReference type="NCBI Taxonomy" id="415221"/>
    <lineage>
        <taxon>Bacteria</taxon>
        <taxon>Pseudomonadati</taxon>
        <taxon>Verrucomicrobiota</taxon>
        <taxon>Opitutia</taxon>
        <taxon>Puniceicoccales</taxon>
        <taxon>Pelagicoccaceae</taxon>
        <taxon>Pelagicoccus</taxon>
    </lineage>
</organism>